<dbReference type="RefSeq" id="WP_167987108.1">
    <property type="nucleotide sequence ID" value="NZ_JAATEJ010000044.1"/>
</dbReference>
<organism evidence="1 2">
    <name type="scientific">Actinacidiphila epipremni</name>
    <dbReference type="NCBI Taxonomy" id="2053013"/>
    <lineage>
        <taxon>Bacteria</taxon>
        <taxon>Bacillati</taxon>
        <taxon>Actinomycetota</taxon>
        <taxon>Actinomycetes</taxon>
        <taxon>Kitasatosporales</taxon>
        <taxon>Streptomycetaceae</taxon>
        <taxon>Actinacidiphila</taxon>
    </lineage>
</organism>
<evidence type="ECO:0000313" key="2">
    <source>
        <dbReference type="Proteomes" id="UP000734511"/>
    </source>
</evidence>
<proteinExistence type="predicted"/>
<protein>
    <submittedName>
        <fullName evidence="1">Uncharacterized protein</fullName>
    </submittedName>
</protein>
<reference evidence="1 2" key="1">
    <citation type="submission" date="2020-03" db="EMBL/GenBank/DDBJ databases">
        <title>WGS of actinomycetes isolated from Thailand.</title>
        <authorList>
            <person name="Thawai C."/>
        </authorList>
    </citation>
    <scope>NUCLEOTIDE SEQUENCE [LARGE SCALE GENOMIC DNA]</scope>
    <source>
        <strain evidence="1 2">PRB2-1</strain>
    </source>
</reference>
<evidence type="ECO:0000313" key="1">
    <source>
        <dbReference type="EMBL" id="NJP48286.1"/>
    </source>
</evidence>
<sequence>MEDHGDDFGRWGTDGNVNAMQRTEEDWARIAGYIRHAANKVGPTLPLCLPGEPDECGRSAQQHVLAWSAHLKAVAHHLIEQSAPSEARAAHVAGPLYQRRLAELRARSAPVEARQGRAAVR</sequence>
<keyword evidence="2" id="KW-1185">Reference proteome</keyword>
<dbReference type="Proteomes" id="UP000734511">
    <property type="component" value="Unassembled WGS sequence"/>
</dbReference>
<dbReference type="EMBL" id="JAATEJ010000044">
    <property type="protein sequence ID" value="NJP48286.1"/>
    <property type="molecule type" value="Genomic_DNA"/>
</dbReference>
<comment type="caution">
    <text evidence="1">The sequence shown here is derived from an EMBL/GenBank/DDBJ whole genome shotgun (WGS) entry which is preliminary data.</text>
</comment>
<gene>
    <name evidence="1" type="ORF">HCN08_33525</name>
</gene>
<accession>A0ABX1A3D6</accession>
<name>A0ABX1A3D6_9ACTN</name>